<proteinExistence type="predicted"/>
<comment type="caution">
    <text evidence="1">The sequence shown here is derived from an EMBL/GenBank/DDBJ whole genome shotgun (WGS) entry which is preliminary data.</text>
</comment>
<gene>
    <name evidence="1" type="ORF">PVAP13_4KG401750</name>
</gene>
<name>A0A8T0U0G9_PANVG</name>
<evidence type="ECO:0000313" key="1">
    <source>
        <dbReference type="EMBL" id="KAG2613709.1"/>
    </source>
</evidence>
<sequence length="102" mass="12022">MILFHLCVWLTFRDYDTPASFRAIIPYVHEFLIFHHPKDDTMEAKQTTTSLRAVPQYNVCRAFAYPDACHPQTIFQGNYKLNFCLNLWSMDHRALQQQAVGR</sequence>
<evidence type="ECO:0000313" key="2">
    <source>
        <dbReference type="Proteomes" id="UP000823388"/>
    </source>
</evidence>
<dbReference type="AlphaFoldDB" id="A0A8T0U0G9"/>
<reference evidence="1" key="1">
    <citation type="submission" date="2020-05" db="EMBL/GenBank/DDBJ databases">
        <title>WGS assembly of Panicum virgatum.</title>
        <authorList>
            <person name="Lovell J.T."/>
            <person name="Jenkins J."/>
            <person name="Shu S."/>
            <person name="Juenger T.E."/>
            <person name="Schmutz J."/>
        </authorList>
    </citation>
    <scope>NUCLEOTIDE SEQUENCE</scope>
    <source>
        <strain evidence="1">AP13</strain>
    </source>
</reference>
<protein>
    <submittedName>
        <fullName evidence="1">Uncharacterized protein</fullName>
    </submittedName>
</protein>
<dbReference type="EMBL" id="CM029043">
    <property type="protein sequence ID" value="KAG2613709.1"/>
    <property type="molecule type" value="Genomic_DNA"/>
</dbReference>
<accession>A0A8T0U0G9</accession>
<organism evidence="1 2">
    <name type="scientific">Panicum virgatum</name>
    <name type="common">Blackwell switchgrass</name>
    <dbReference type="NCBI Taxonomy" id="38727"/>
    <lineage>
        <taxon>Eukaryota</taxon>
        <taxon>Viridiplantae</taxon>
        <taxon>Streptophyta</taxon>
        <taxon>Embryophyta</taxon>
        <taxon>Tracheophyta</taxon>
        <taxon>Spermatophyta</taxon>
        <taxon>Magnoliopsida</taxon>
        <taxon>Liliopsida</taxon>
        <taxon>Poales</taxon>
        <taxon>Poaceae</taxon>
        <taxon>PACMAD clade</taxon>
        <taxon>Panicoideae</taxon>
        <taxon>Panicodae</taxon>
        <taxon>Paniceae</taxon>
        <taxon>Panicinae</taxon>
        <taxon>Panicum</taxon>
        <taxon>Panicum sect. Hiantes</taxon>
    </lineage>
</organism>
<dbReference type="Proteomes" id="UP000823388">
    <property type="component" value="Chromosome 4K"/>
</dbReference>
<keyword evidence="2" id="KW-1185">Reference proteome</keyword>